<feature type="region of interest" description="Disordered" evidence="1">
    <location>
        <begin position="265"/>
        <end position="288"/>
    </location>
</feature>
<feature type="region of interest" description="Disordered" evidence="1">
    <location>
        <begin position="132"/>
        <end position="151"/>
    </location>
</feature>
<reference evidence="3" key="1">
    <citation type="submission" date="2019-11" db="EMBL/GenBank/DDBJ databases">
        <authorList>
            <person name="Feng L."/>
        </authorList>
    </citation>
    <scope>NUCLEOTIDE SEQUENCE</scope>
    <source>
        <strain evidence="3">BdentiumLFYP24</strain>
    </source>
</reference>
<keyword evidence="2" id="KW-0812">Transmembrane</keyword>
<feature type="compositionally biased region" description="Basic and acidic residues" evidence="1">
    <location>
        <begin position="265"/>
        <end position="278"/>
    </location>
</feature>
<protein>
    <recommendedName>
        <fullName evidence="4">Histidine kinase</fullName>
    </recommendedName>
</protein>
<proteinExistence type="predicted"/>
<feature type="transmembrane region" description="Helical" evidence="2">
    <location>
        <begin position="58"/>
        <end position="85"/>
    </location>
</feature>
<evidence type="ECO:0008006" key="4">
    <source>
        <dbReference type="Google" id="ProtNLM"/>
    </source>
</evidence>
<dbReference type="Gene3D" id="3.30.565.10">
    <property type="entry name" value="Histidine kinase-like ATPase, C-terminal domain"/>
    <property type="match status" value="1"/>
</dbReference>
<dbReference type="RefSeq" id="WP_231495394.1">
    <property type="nucleotide sequence ID" value="NZ_CACRSP010000004.1"/>
</dbReference>
<feature type="transmembrane region" description="Helical" evidence="2">
    <location>
        <begin position="165"/>
        <end position="187"/>
    </location>
</feature>
<gene>
    <name evidence="3" type="ORF">BDLFYP24_01901</name>
</gene>
<dbReference type="AlphaFoldDB" id="A0A6N2TD56"/>
<evidence type="ECO:0000256" key="1">
    <source>
        <dbReference type="SAM" id="MobiDB-lite"/>
    </source>
</evidence>
<dbReference type="InterPro" id="IPR036890">
    <property type="entry name" value="HATPase_C_sf"/>
</dbReference>
<feature type="transmembrane region" description="Helical" evidence="2">
    <location>
        <begin position="20"/>
        <end position="46"/>
    </location>
</feature>
<keyword evidence="2" id="KW-1133">Transmembrane helix</keyword>
<evidence type="ECO:0000256" key="2">
    <source>
        <dbReference type="SAM" id="Phobius"/>
    </source>
</evidence>
<accession>A0A6N2TD56</accession>
<feature type="transmembrane region" description="Helical" evidence="2">
    <location>
        <begin position="92"/>
        <end position="116"/>
    </location>
</feature>
<sequence length="416" mass="44926">MKWRTVALISLGVGSAAEAIWHMLIGEIGIPLGCCVLLATCVAMLMLRFPLRAAMATVAMWIVLCLVAGVTPVGLTALMLVSLAVMAFRRAVVAGICAMLAMVAWLMMCEGIAPLIHDADMPFMATSASSPERSAVQGSAETDDVYGDSGSSGDANVEIVTPSGFPWQVMIMVCVLPIGFVFGGYCMRRRYDGQLERMRAEQRRRRARAARSIHDHVSNDLAYLVLRIDGDIAEGHVPDDAELRELRSVAANALTHTHRVIDLIERDEGSQDSGDARSRGSAKAQPMRNGVTLRSKLQDISELMERRLTKLGCSGRTIVSGEGEVACDDLIAGFVEELYGNIIKHAELSEGYVLTVGIEDDAVHIALIDTPANRDADLVHGSGLARYGRLIEDRGGHMEITKSPEEWALSATIPPA</sequence>
<organism evidence="3">
    <name type="scientific">Bifidobacterium dentium</name>
    <dbReference type="NCBI Taxonomy" id="1689"/>
    <lineage>
        <taxon>Bacteria</taxon>
        <taxon>Bacillati</taxon>
        <taxon>Actinomycetota</taxon>
        <taxon>Actinomycetes</taxon>
        <taxon>Bifidobacteriales</taxon>
        <taxon>Bifidobacteriaceae</taxon>
        <taxon>Bifidobacterium</taxon>
    </lineage>
</organism>
<dbReference type="EMBL" id="CACRSP010000004">
    <property type="protein sequence ID" value="VYT02512.1"/>
    <property type="molecule type" value="Genomic_DNA"/>
</dbReference>
<evidence type="ECO:0000313" key="3">
    <source>
        <dbReference type="EMBL" id="VYT02512.1"/>
    </source>
</evidence>
<name>A0A6N2TD56_9BIFI</name>
<keyword evidence="2" id="KW-0472">Membrane</keyword>